<comment type="caution">
    <text evidence="1">The sequence shown here is derived from an EMBL/GenBank/DDBJ whole genome shotgun (WGS) entry which is preliminary data.</text>
</comment>
<organism evidence="1 2">
    <name type="scientific">Quercus suber</name>
    <name type="common">Cork oak</name>
    <dbReference type="NCBI Taxonomy" id="58331"/>
    <lineage>
        <taxon>Eukaryota</taxon>
        <taxon>Viridiplantae</taxon>
        <taxon>Streptophyta</taxon>
        <taxon>Embryophyta</taxon>
        <taxon>Tracheophyta</taxon>
        <taxon>Spermatophyta</taxon>
        <taxon>Magnoliopsida</taxon>
        <taxon>eudicotyledons</taxon>
        <taxon>Gunneridae</taxon>
        <taxon>Pentapetalae</taxon>
        <taxon>rosids</taxon>
        <taxon>fabids</taxon>
        <taxon>Fagales</taxon>
        <taxon>Fagaceae</taxon>
        <taxon>Quercus</taxon>
    </lineage>
</organism>
<dbReference type="Proteomes" id="UP000237347">
    <property type="component" value="Unassembled WGS sequence"/>
</dbReference>
<sequence>MVGQEHMPTWLVWERFTRLANEVAAVKNERDVAHATEAKAREWERIPKRKAEKSKLALQIAEDNVYKYRLAIILSWTIVRVFYQT</sequence>
<evidence type="ECO:0008006" key="3">
    <source>
        <dbReference type="Google" id="ProtNLM"/>
    </source>
</evidence>
<protein>
    <recommendedName>
        <fullName evidence="3">Remorin C-terminal domain-containing protein</fullName>
    </recommendedName>
</protein>
<keyword evidence="2" id="KW-1185">Reference proteome</keyword>
<evidence type="ECO:0000313" key="1">
    <source>
        <dbReference type="EMBL" id="KAK7843071.1"/>
    </source>
</evidence>
<proteinExistence type="predicted"/>
<dbReference type="EMBL" id="PKMF04000210">
    <property type="protein sequence ID" value="KAK7843071.1"/>
    <property type="molecule type" value="Genomic_DNA"/>
</dbReference>
<name>A0AAW0KXC5_QUESU</name>
<evidence type="ECO:0000313" key="2">
    <source>
        <dbReference type="Proteomes" id="UP000237347"/>
    </source>
</evidence>
<gene>
    <name evidence="1" type="ORF">CFP56_012982</name>
</gene>
<reference evidence="1 2" key="1">
    <citation type="journal article" date="2018" name="Sci. Data">
        <title>The draft genome sequence of cork oak.</title>
        <authorList>
            <person name="Ramos A.M."/>
            <person name="Usie A."/>
            <person name="Barbosa P."/>
            <person name="Barros P.M."/>
            <person name="Capote T."/>
            <person name="Chaves I."/>
            <person name="Simoes F."/>
            <person name="Abreu I."/>
            <person name="Carrasquinho I."/>
            <person name="Faro C."/>
            <person name="Guimaraes J.B."/>
            <person name="Mendonca D."/>
            <person name="Nobrega F."/>
            <person name="Rodrigues L."/>
            <person name="Saibo N.J.M."/>
            <person name="Varela M.C."/>
            <person name="Egas C."/>
            <person name="Matos J."/>
            <person name="Miguel C.M."/>
            <person name="Oliveira M.M."/>
            <person name="Ricardo C.P."/>
            <person name="Goncalves S."/>
        </authorList>
    </citation>
    <scope>NUCLEOTIDE SEQUENCE [LARGE SCALE GENOMIC DNA]</scope>
    <source>
        <strain evidence="2">cv. HL8</strain>
    </source>
</reference>
<accession>A0AAW0KXC5</accession>
<dbReference type="AlphaFoldDB" id="A0AAW0KXC5"/>